<dbReference type="InterPro" id="IPR000651">
    <property type="entry name" value="Ras-like_Gua-exchang_fac_N"/>
</dbReference>
<sequence>MSATSDQDMHPQDYFEYVLEIIKQVIVETKTLSAINSNDKDQADKILNDAACSVVKNISILIKLMEQFPYPYQHVEHHLSHFMESIKNLSSLVLELIAAARVTKSSSIECVKAVVMSYHNFKTNFFQFEDQQQSQQQQQVQDEHVVQFQPVEEQDEEELIQPEEIPVAQVKVLHETSPPHRGSNSATPTKTAASTASSNHSTPNKPATSGNPNIPSINTNNNESFGDLSNLAAPHSPKAVDMDEIAKIEKGAVNLILNVNRITEASIEGDYDALLAAAKGISNEVMQIAKLLPLKNLGNSLRESAVNVISLSKLVLKNKNDQYYVDQLELAVGKLNDILKNTIFHVKHSSQINLSQAFGLDSSSIGESPRDESSTPPISARATRVIKEEQLIEVERERQEKERQDRLEQERLDKERERQEKLEQERQEKERLERYNQEKERIERERAEEERKEALRLEQERIDNERLELELARMTLEKKELERKQKLIDEEKAKLELAEKERLASEKKERDRLAKEKFEKIEKEKLDKLYVNAGAAGTSSSGSTSSQSTSQPSSTSSSPNASLPATPVIHSVNNHSGEDYLRPPTATGGHKEKDLSSEDKDKSRGGKGEKDKDKDKEGNKTIGKFLSKFVHKGGSKKRQPIPFEQSPSSGSASPSPNSITPPLGDSRVSPLATSSVSSLETSAAMSSSPLRLTASVPLNPASNMFDIKEELTPPAATSPERITSFSVSIPVVSLSESQQQQHPINPSLNTSAGGLPLAESPSRIYLRKKTERSLNIGMVNGKHSNPSLHTSGEHHHHLHSHHNNNSPSKRPINKRSDPSLQFDHASTSNLIINMLLNEYPEFAKEWKQKNADDTGKSTEKINSIIKQHVEDCIQSVTQQTRSGNSTSIVNQINNSIVLNQLINEAHNDNQYQTLSLRYKMTKKLSTIKKKSAPAKASILPGANGANSAANDSSNSALTNVDEASQKLVVTASEFVEKSIELVNQAYEFSVKQHHSDSDTSHLAEPTEEVYDTVSKLLNLAITVGRIDDKPLFSSQIKNTQKLVSNSKNLGPGKVDATLVTCASMYRQFVERSLEKSIISQCIAVRAISIQMTTIIIGISSKPWDSNVQLQLFATANTFCECLVKLLSSVANKVYLKSLPLKDVDEELDALSEPEEDINIWLEGNSPANVKLDWISDEGSKTGRYVPKAGTLNKLIESLTSEKPYDISKFTKTFLLTYLSFTSARKLLEKLIQRYTVPDDKDQSFKIKVQVRVASFMKTWVERNYADFDPALLDDVKQFANSRLLADDHGDLARLLVSTIMQREADNTERLKQLANPSFPELMIPEGQKSPATLFNLLNDSEIARQLTLIEASIFGRIEANEFQEQSWSKEHLKHRSPNIMDLINRANKFSFWVASQILWQEEIADRVKVIEKFINIAKHLRDMNNFNSLMNIYAGLNQSSIIRLKKTFAQLSPAATTTYAAIEKLMNTSGSYKAYRQALKVATPPCLPYLPVILSDLTFMEDGNPDKIGHMINFQKRELICRVITEVQTFQQTKYDYPIVEPIHTLLLELPSSSDNELYQLSLLREPRETNGTIKESSVMSPKK</sequence>
<feature type="compositionally biased region" description="Low complexity" evidence="3">
    <location>
        <begin position="532"/>
        <end position="562"/>
    </location>
</feature>
<feature type="compositionally biased region" description="Low complexity" evidence="3">
    <location>
        <begin position="211"/>
        <end position="222"/>
    </location>
</feature>
<feature type="region of interest" description="Disordered" evidence="3">
    <location>
        <begin position="499"/>
        <end position="518"/>
    </location>
</feature>
<dbReference type="Pfam" id="PF00617">
    <property type="entry name" value="RasGEF"/>
    <property type="match status" value="1"/>
</dbReference>
<dbReference type="EMBL" id="ADBJ01000047">
    <property type="protein sequence ID" value="EFA76205.1"/>
    <property type="molecule type" value="Genomic_DNA"/>
</dbReference>
<feature type="region of interest" description="Disordered" evidence="3">
    <location>
        <begin position="438"/>
        <end position="459"/>
    </location>
</feature>
<evidence type="ECO:0000256" key="3">
    <source>
        <dbReference type="SAM" id="MobiDB-lite"/>
    </source>
</evidence>
<organism evidence="6 7">
    <name type="scientific">Heterostelium pallidum (strain ATCC 26659 / Pp 5 / PN500)</name>
    <name type="common">Cellular slime mold</name>
    <name type="synonym">Polysphondylium pallidum</name>
    <dbReference type="NCBI Taxonomy" id="670386"/>
    <lineage>
        <taxon>Eukaryota</taxon>
        <taxon>Amoebozoa</taxon>
        <taxon>Evosea</taxon>
        <taxon>Eumycetozoa</taxon>
        <taxon>Dictyostelia</taxon>
        <taxon>Acytosteliales</taxon>
        <taxon>Acytosteliaceae</taxon>
        <taxon>Heterostelium</taxon>
    </lineage>
</organism>
<feature type="domain" description="Ras-GEF" evidence="4">
    <location>
        <begin position="1338"/>
        <end position="1568"/>
    </location>
</feature>
<dbReference type="GO" id="GO:0005085">
    <property type="term" value="F:guanyl-nucleotide exchange factor activity"/>
    <property type="evidence" value="ECO:0007669"/>
    <property type="project" value="UniProtKB-KW"/>
</dbReference>
<feature type="region of interest" description="Disordered" evidence="3">
    <location>
        <begin position="777"/>
        <end position="821"/>
    </location>
</feature>
<evidence type="ECO:0000256" key="1">
    <source>
        <dbReference type="ARBA" id="ARBA00022658"/>
    </source>
</evidence>
<dbReference type="GO" id="GO:0007265">
    <property type="term" value="P:Ras protein signal transduction"/>
    <property type="evidence" value="ECO:0007669"/>
    <property type="project" value="TreeGrafter"/>
</dbReference>
<name>D3BPS2_HETP5</name>
<feature type="region of interest" description="Disordered" evidence="3">
    <location>
        <begin position="361"/>
        <end position="382"/>
    </location>
</feature>
<feature type="region of interest" description="Disordered" evidence="3">
    <location>
        <begin position="526"/>
        <end position="674"/>
    </location>
</feature>
<dbReference type="PANTHER" id="PTHR23113:SF366">
    <property type="entry name" value="RAS GUANINE NUCLEOTIDE EXCHANGE FACTOR R"/>
    <property type="match status" value="1"/>
</dbReference>
<proteinExistence type="predicted"/>
<reference evidence="6 7" key="1">
    <citation type="journal article" date="2011" name="Genome Res.">
        <title>Phylogeny-wide analysis of social amoeba genomes highlights ancient origins for complex intercellular communication.</title>
        <authorList>
            <person name="Heidel A.J."/>
            <person name="Lawal H.M."/>
            <person name="Felder M."/>
            <person name="Schilde C."/>
            <person name="Helps N.R."/>
            <person name="Tunggal B."/>
            <person name="Rivero F."/>
            <person name="John U."/>
            <person name="Schleicher M."/>
            <person name="Eichinger L."/>
            <person name="Platzer M."/>
            <person name="Noegel A.A."/>
            <person name="Schaap P."/>
            <person name="Gloeckner G."/>
        </authorList>
    </citation>
    <scope>NUCLEOTIDE SEQUENCE [LARGE SCALE GENOMIC DNA]</scope>
    <source>
        <strain evidence="7">ATCC 26659 / Pp 5 / PN500</strain>
    </source>
</reference>
<dbReference type="Pfam" id="PF00618">
    <property type="entry name" value="RasGEF_N"/>
    <property type="match status" value="1"/>
</dbReference>
<dbReference type="PROSITE" id="PS50212">
    <property type="entry name" value="RASGEF_NTER"/>
    <property type="match status" value="1"/>
</dbReference>
<keyword evidence="1 2" id="KW-0344">Guanine-nucleotide releasing factor</keyword>
<accession>D3BPS2</accession>
<gene>
    <name evidence="6" type="primary">gefR</name>
    <name evidence="6" type="ORF">PPL_09966</name>
</gene>
<dbReference type="GO" id="GO:0005886">
    <property type="term" value="C:plasma membrane"/>
    <property type="evidence" value="ECO:0007669"/>
    <property type="project" value="TreeGrafter"/>
</dbReference>
<comment type="caution">
    <text evidence="6">The sequence shown here is derived from an EMBL/GenBank/DDBJ whole genome shotgun (WGS) entry which is preliminary data.</text>
</comment>
<dbReference type="SMART" id="SM00147">
    <property type="entry name" value="RasGEF"/>
    <property type="match status" value="1"/>
</dbReference>
<dbReference type="GeneID" id="31365438"/>
<dbReference type="STRING" id="670386.D3BPS2"/>
<evidence type="ECO:0000259" key="5">
    <source>
        <dbReference type="PROSITE" id="PS50212"/>
    </source>
</evidence>
<evidence type="ECO:0000259" key="4">
    <source>
        <dbReference type="PROSITE" id="PS50009"/>
    </source>
</evidence>
<feature type="region of interest" description="Disordered" evidence="3">
    <location>
        <begin position="176"/>
        <end position="232"/>
    </location>
</feature>
<dbReference type="Gene3D" id="1.20.870.10">
    <property type="entry name" value="Son of sevenless (SoS) protein Chain: S domain 1"/>
    <property type="match status" value="1"/>
</dbReference>
<dbReference type="Proteomes" id="UP000001396">
    <property type="component" value="Unassembled WGS sequence"/>
</dbReference>
<feature type="compositionally biased region" description="Low complexity" evidence="3">
    <location>
        <begin position="183"/>
        <end position="204"/>
    </location>
</feature>
<dbReference type="FunFam" id="1.10.840.10:FF:000009">
    <property type="entry name" value="rap guanine nucleotide exchange factor 1"/>
    <property type="match status" value="1"/>
</dbReference>
<dbReference type="RefSeq" id="XP_020428338.1">
    <property type="nucleotide sequence ID" value="XM_020580753.1"/>
</dbReference>
<keyword evidence="7" id="KW-1185">Reference proteome</keyword>
<evidence type="ECO:0000313" key="6">
    <source>
        <dbReference type="EMBL" id="EFA76205.1"/>
    </source>
</evidence>
<dbReference type="FunCoup" id="D3BPS2">
    <property type="interactions" value="64"/>
</dbReference>
<dbReference type="InterPro" id="IPR008937">
    <property type="entry name" value="Ras-like_GEF"/>
</dbReference>
<dbReference type="PANTHER" id="PTHR23113">
    <property type="entry name" value="GUANINE NUCLEOTIDE EXCHANGE FACTOR"/>
    <property type="match status" value="1"/>
</dbReference>
<feature type="compositionally biased region" description="Basic and acidic residues" evidence="3">
    <location>
        <begin position="589"/>
        <end position="619"/>
    </location>
</feature>
<dbReference type="InterPro" id="IPR001895">
    <property type="entry name" value="RASGEF_cat_dom"/>
</dbReference>
<dbReference type="InterPro" id="IPR036964">
    <property type="entry name" value="RASGEF_cat_dom_sf"/>
</dbReference>
<dbReference type="PROSITE" id="PS50009">
    <property type="entry name" value="RASGEF_CAT"/>
    <property type="match status" value="1"/>
</dbReference>
<dbReference type="InterPro" id="IPR023578">
    <property type="entry name" value="Ras_GEF_dom_sf"/>
</dbReference>
<evidence type="ECO:0000313" key="7">
    <source>
        <dbReference type="Proteomes" id="UP000001396"/>
    </source>
</evidence>
<dbReference type="OMA" id="QKRELIC"/>
<dbReference type="CDD" id="cd06224">
    <property type="entry name" value="REM"/>
    <property type="match status" value="1"/>
</dbReference>
<dbReference type="InParanoid" id="D3BPS2"/>
<dbReference type="SUPFAM" id="SSF48366">
    <property type="entry name" value="Ras GEF"/>
    <property type="match status" value="1"/>
</dbReference>
<dbReference type="Gene3D" id="1.10.840.10">
    <property type="entry name" value="Ras guanine-nucleotide exchange factors catalytic domain"/>
    <property type="match status" value="1"/>
</dbReference>
<evidence type="ECO:0000256" key="2">
    <source>
        <dbReference type="PROSITE-ProRule" id="PRU00168"/>
    </source>
</evidence>
<protein>
    <submittedName>
        <fullName evidence="6">Ras guanine nucleotide exchange factor</fullName>
    </submittedName>
</protein>
<feature type="domain" description="N-terminal Ras-GEF" evidence="5">
    <location>
        <begin position="1182"/>
        <end position="1303"/>
    </location>
</feature>
<feature type="compositionally biased region" description="Basic residues" evidence="3">
    <location>
        <begin position="629"/>
        <end position="639"/>
    </location>
</feature>
<dbReference type="SMART" id="SM00229">
    <property type="entry name" value="RasGEFN"/>
    <property type="match status" value="1"/>
</dbReference>
<feature type="compositionally biased region" description="Low complexity" evidence="3">
    <location>
        <begin position="646"/>
        <end position="658"/>
    </location>
</feature>
<dbReference type="CDD" id="cd00155">
    <property type="entry name" value="RasGEF"/>
    <property type="match status" value="1"/>
</dbReference>